<dbReference type="SMART" id="SM00344">
    <property type="entry name" value="HTH_ASNC"/>
    <property type="match status" value="2"/>
</dbReference>
<dbReference type="InterPro" id="IPR011008">
    <property type="entry name" value="Dimeric_a/b-barrel"/>
</dbReference>
<dbReference type="InterPro" id="IPR036388">
    <property type="entry name" value="WH-like_DNA-bd_sf"/>
</dbReference>
<evidence type="ECO:0000256" key="1">
    <source>
        <dbReference type="ARBA" id="ARBA00023015"/>
    </source>
</evidence>
<protein>
    <submittedName>
        <fullName evidence="5">AsnC family transcriptional regulator</fullName>
    </submittedName>
</protein>
<gene>
    <name evidence="5" type="ORF">A5707_22330</name>
</gene>
<dbReference type="Gene3D" id="1.10.10.10">
    <property type="entry name" value="Winged helix-like DNA-binding domain superfamily/Winged helix DNA-binding domain"/>
    <property type="match status" value="2"/>
</dbReference>
<evidence type="ECO:0000256" key="3">
    <source>
        <dbReference type="ARBA" id="ARBA00023163"/>
    </source>
</evidence>
<dbReference type="SUPFAM" id="SSF46785">
    <property type="entry name" value="Winged helix' DNA-binding domain"/>
    <property type="match status" value="2"/>
</dbReference>
<dbReference type="SUPFAM" id="SSF54909">
    <property type="entry name" value="Dimeric alpha+beta barrel"/>
    <property type="match status" value="1"/>
</dbReference>
<dbReference type="InterPro" id="IPR019888">
    <property type="entry name" value="Tscrpt_reg_AsnC-like"/>
</dbReference>
<dbReference type="PROSITE" id="PS50956">
    <property type="entry name" value="HTH_ASNC_2"/>
    <property type="match status" value="1"/>
</dbReference>
<name>A0A1A2Z8T1_9MYCO</name>
<proteinExistence type="predicted"/>
<dbReference type="Pfam" id="PF01037">
    <property type="entry name" value="AsnC_trans_reg"/>
    <property type="match status" value="1"/>
</dbReference>
<evidence type="ECO:0000259" key="4">
    <source>
        <dbReference type="PROSITE" id="PS50956"/>
    </source>
</evidence>
<organism evidence="5 6">
    <name type="scientific">Mycobacterium kyorinense</name>
    <dbReference type="NCBI Taxonomy" id="487514"/>
    <lineage>
        <taxon>Bacteria</taxon>
        <taxon>Bacillati</taxon>
        <taxon>Actinomycetota</taxon>
        <taxon>Actinomycetes</taxon>
        <taxon>Mycobacteriales</taxon>
        <taxon>Mycobacteriaceae</taxon>
        <taxon>Mycobacterium</taxon>
    </lineage>
</organism>
<feature type="domain" description="HTH asnC-type" evidence="4">
    <location>
        <begin position="1"/>
        <end position="62"/>
    </location>
</feature>
<comment type="caution">
    <text evidence="5">The sequence shown here is derived from an EMBL/GenBank/DDBJ whole genome shotgun (WGS) entry which is preliminary data.</text>
</comment>
<accession>A0A1A2Z8T1</accession>
<dbReference type="OrthoDB" id="3453230at2"/>
<dbReference type="PANTHER" id="PTHR30154">
    <property type="entry name" value="LEUCINE-RESPONSIVE REGULATORY PROTEIN"/>
    <property type="match status" value="1"/>
</dbReference>
<dbReference type="Pfam" id="PF13404">
    <property type="entry name" value="HTH_AsnC-type"/>
    <property type="match status" value="2"/>
</dbReference>
<reference evidence="6" key="1">
    <citation type="submission" date="2016-06" db="EMBL/GenBank/DDBJ databases">
        <authorList>
            <person name="Sutton G."/>
            <person name="Brinkac L."/>
            <person name="Sanka R."/>
            <person name="Adams M."/>
            <person name="Lau E."/>
            <person name="Sam S."/>
            <person name="Sreng N."/>
            <person name="Him V."/>
            <person name="Kerleguer A."/>
            <person name="Cheng S."/>
        </authorList>
    </citation>
    <scope>NUCLEOTIDE SEQUENCE [LARGE SCALE GENOMIC DNA]</scope>
    <source>
        <strain evidence="6">E861</strain>
    </source>
</reference>
<dbReference type="InterPro" id="IPR036390">
    <property type="entry name" value="WH_DNA-bd_sf"/>
</dbReference>
<dbReference type="GO" id="GO:0005829">
    <property type="term" value="C:cytosol"/>
    <property type="evidence" value="ECO:0007669"/>
    <property type="project" value="TreeGrafter"/>
</dbReference>
<keyword evidence="2" id="KW-0238">DNA-binding</keyword>
<sequence length="332" mass="36339">MPDALDVQILHALELSPRVSFRRIAGVVGASEQTVARRYQRLRRAGVVRVVGLVNPRVYGEAQWIARIRAKPDRISQLGDALARRPEVTHANLLSGWTELVCVIRAPVGESRESPLLQQLPRTASVIDVSVDLVLHAFGQPATAQWTGYGHKLSSEQARQILGEPITPAVPEQLITPTAQDRPLLDALADDGRATQALLADRTGWSMARVARRVAALEASGTLVYDVDVLGERLGFHLNAMLWLTIAPRHIQRVGEQIAAHDEVAFVAAVSGRNNLMAVVICRDADDLYRYLTENLSAIANVDGYDISVRAQRLKQSASLVTGGRLVTPRRT</sequence>
<dbReference type="GO" id="GO:0043565">
    <property type="term" value="F:sequence-specific DNA binding"/>
    <property type="evidence" value="ECO:0007669"/>
    <property type="project" value="InterPro"/>
</dbReference>
<dbReference type="EMBL" id="LZKJ01000116">
    <property type="protein sequence ID" value="OBI45922.1"/>
    <property type="molecule type" value="Genomic_DNA"/>
</dbReference>
<dbReference type="RefSeq" id="WP_065014741.1">
    <property type="nucleotide sequence ID" value="NZ_LZKJ01000116.1"/>
</dbReference>
<dbReference type="PANTHER" id="PTHR30154:SF34">
    <property type="entry name" value="TRANSCRIPTIONAL REGULATOR AZLB"/>
    <property type="match status" value="1"/>
</dbReference>
<dbReference type="GO" id="GO:0043200">
    <property type="term" value="P:response to amino acid"/>
    <property type="evidence" value="ECO:0007669"/>
    <property type="project" value="TreeGrafter"/>
</dbReference>
<keyword evidence="1" id="KW-0805">Transcription regulation</keyword>
<evidence type="ECO:0000313" key="6">
    <source>
        <dbReference type="Proteomes" id="UP000093592"/>
    </source>
</evidence>
<keyword evidence="3" id="KW-0804">Transcription</keyword>
<dbReference type="PRINTS" id="PR00033">
    <property type="entry name" value="HTHASNC"/>
</dbReference>
<dbReference type="InterPro" id="IPR019887">
    <property type="entry name" value="Tscrpt_reg_AsnC/Lrp_C"/>
</dbReference>
<dbReference type="InterPro" id="IPR000485">
    <property type="entry name" value="AsnC-type_HTH_dom"/>
</dbReference>
<dbReference type="Gene3D" id="3.30.70.920">
    <property type="match status" value="1"/>
</dbReference>
<evidence type="ECO:0000313" key="5">
    <source>
        <dbReference type="EMBL" id="OBI45922.1"/>
    </source>
</evidence>
<evidence type="ECO:0000256" key="2">
    <source>
        <dbReference type="ARBA" id="ARBA00023125"/>
    </source>
</evidence>
<dbReference type="AlphaFoldDB" id="A0A1A2Z8T1"/>
<dbReference type="Proteomes" id="UP000093592">
    <property type="component" value="Unassembled WGS sequence"/>
</dbReference>